<dbReference type="AlphaFoldDB" id="A0A1R3TY33"/>
<accession>A0A1R3TY33</accession>
<keyword evidence="4 6" id="KW-0503">Monooxygenase</keyword>
<evidence type="ECO:0000256" key="2">
    <source>
        <dbReference type="ARBA" id="ARBA00022643"/>
    </source>
</evidence>
<sequence length="334" mass="36209">MTQRHDLHIGIGLDAASHSHNPSSSWPLFWSTLIGDLDGAVAFVTLRDGYARKTSDGPDAVLLANWLAARTQTLGIIAGAPLNFLEPFHVSTAIATLDYVSQGRAGLLVQQLRGDRAEEAGRTIGKLKGFPTIDDEALQQDADDALETIRRLWDSWEDDAVIRDSKSQRFLDGDKLHYVNFQGSDFRVLGPSITPRPPQGQPVVAIALTEQDDPSLAAKADLIFLRQAENVFGPLIQTLQGLPAASSPILFADISLGTDTDITGLFLETISDAAHAGINGIRLVLDDPEKQVRSLREEVLPALTEAGLIRVDDNGSLRQRLGLPVAINRYARVA</sequence>
<dbReference type="EC" id="1.14.-.-" evidence="6"/>
<evidence type="ECO:0000313" key="7">
    <source>
        <dbReference type="Proteomes" id="UP000187891"/>
    </source>
</evidence>
<dbReference type="Gene3D" id="3.20.20.30">
    <property type="entry name" value="Luciferase-like domain"/>
    <property type="match status" value="1"/>
</dbReference>
<dbReference type="Proteomes" id="UP000187891">
    <property type="component" value="Unassembled WGS sequence"/>
</dbReference>
<feature type="domain" description="Luciferase-like" evidence="5">
    <location>
        <begin position="49"/>
        <end position="224"/>
    </location>
</feature>
<protein>
    <submittedName>
        <fullName evidence="6">Putative monooxygenase MoxC</fullName>
        <ecNumber evidence="6">1.14.-.-</ecNumber>
    </submittedName>
</protein>
<dbReference type="GO" id="GO:0016705">
    <property type="term" value="F:oxidoreductase activity, acting on paired donors, with incorporation or reduction of molecular oxygen"/>
    <property type="evidence" value="ECO:0007669"/>
    <property type="project" value="InterPro"/>
</dbReference>
<dbReference type="GO" id="GO:0004497">
    <property type="term" value="F:monooxygenase activity"/>
    <property type="evidence" value="ECO:0007669"/>
    <property type="project" value="UniProtKB-KW"/>
</dbReference>
<dbReference type="PANTHER" id="PTHR30011:SF16">
    <property type="entry name" value="C2H2 FINGER DOMAIN TRANSCRIPTION FACTOR (EUROFUNG)-RELATED"/>
    <property type="match status" value="1"/>
</dbReference>
<keyword evidence="3 6" id="KW-0560">Oxidoreductase</keyword>
<keyword evidence="1" id="KW-0285">Flavoprotein</keyword>
<dbReference type="Pfam" id="PF00296">
    <property type="entry name" value="Bac_luciferase"/>
    <property type="match status" value="1"/>
</dbReference>
<name>A0A1R3TY33_9HYPH</name>
<organism evidence="6 7">
    <name type="scientific">Agrobacterium rosae</name>
    <dbReference type="NCBI Taxonomy" id="1972867"/>
    <lineage>
        <taxon>Bacteria</taxon>
        <taxon>Pseudomonadati</taxon>
        <taxon>Pseudomonadota</taxon>
        <taxon>Alphaproteobacteria</taxon>
        <taxon>Hyphomicrobiales</taxon>
        <taxon>Rhizobiaceae</taxon>
        <taxon>Rhizobium/Agrobacterium group</taxon>
        <taxon>Agrobacterium</taxon>
    </lineage>
</organism>
<reference evidence="7" key="1">
    <citation type="submission" date="2016-10" db="EMBL/GenBank/DDBJ databases">
        <authorList>
            <person name="Wibberg D."/>
        </authorList>
    </citation>
    <scope>NUCLEOTIDE SEQUENCE [LARGE SCALE GENOMIC DNA]</scope>
</reference>
<gene>
    <name evidence="6" type="primary">moxC_3</name>
    <name evidence="6" type="ORF">DSM25559_3670</name>
</gene>
<dbReference type="PANTHER" id="PTHR30011">
    <property type="entry name" value="ALKANESULFONATE MONOOXYGENASE-RELATED"/>
    <property type="match status" value="1"/>
</dbReference>
<dbReference type="SUPFAM" id="SSF51679">
    <property type="entry name" value="Bacterial luciferase-like"/>
    <property type="match status" value="1"/>
</dbReference>
<dbReference type="EMBL" id="FMUE01000009">
    <property type="protein sequence ID" value="SCX31166.1"/>
    <property type="molecule type" value="Genomic_DNA"/>
</dbReference>
<dbReference type="STRING" id="1907666.DSM25559_3670"/>
<proteinExistence type="predicted"/>
<keyword evidence="2" id="KW-0288">FMN</keyword>
<evidence type="ECO:0000256" key="1">
    <source>
        <dbReference type="ARBA" id="ARBA00022630"/>
    </source>
</evidence>
<evidence type="ECO:0000256" key="3">
    <source>
        <dbReference type="ARBA" id="ARBA00023002"/>
    </source>
</evidence>
<evidence type="ECO:0000259" key="5">
    <source>
        <dbReference type="Pfam" id="PF00296"/>
    </source>
</evidence>
<dbReference type="InterPro" id="IPR051260">
    <property type="entry name" value="Diverse_substr_monoxygenases"/>
</dbReference>
<evidence type="ECO:0000313" key="6">
    <source>
        <dbReference type="EMBL" id="SCX31166.1"/>
    </source>
</evidence>
<dbReference type="RefSeq" id="WP_077107027.1">
    <property type="nucleotide sequence ID" value="NZ_FMUE01000009.1"/>
</dbReference>
<evidence type="ECO:0000256" key="4">
    <source>
        <dbReference type="ARBA" id="ARBA00023033"/>
    </source>
</evidence>
<dbReference type="InterPro" id="IPR036661">
    <property type="entry name" value="Luciferase-like_sf"/>
</dbReference>
<dbReference type="InterPro" id="IPR011251">
    <property type="entry name" value="Luciferase-like_dom"/>
</dbReference>